<dbReference type="InterPro" id="IPR023631">
    <property type="entry name" value="Amidase_dom"/>
</dbReference>
<dbReference type="PANTHER" id="PTHR11895:SF176">
    <property type="entry name" value="AMIDASE AMID-RELATED"/>
    <property type="match status" value="1"/>
</dbReference>
<dbReference type="PROSITE" id="PS00571">
    <property type="entry name" value="AMIDASES"/>
    <property type="match status" value="1"/>
</dbReference>
<dbReference type="InterPro" id="IPR020556">
    <property type="entry name" value="Amidase_CS"/>
</dbReference>
<reference evidence="2" key="1">
    <citation type="submission" date="2024-07" db="EMBL/GenBank/DDBJ databases">
        <authorList>
            <person name="Biller S.J."/>
        </authorList>
    </citation>
    <scope>NUCLEOTIDE SEQUENCE</scope>
    <source>
        <strain evidence="2">WC2420</strain>
    </source>
</reference>
<gene>
    <name evidence="2" type="ORF">AB3G37_14625</name>
</gene>
<organism evidence="2">
    <name type="scientific">Rouxiella sp. WC2420</name>
    <dbReference type="NCBI Taxonomy" id="3234145"/>
    <lineage>
        <taxon>Bacteria</taxon>
        <taxon>Pseudomonadati</taxon>
        <taxon>Pseudomonadota</taxon>
        <taxon>Gammaproteobacteria</taxon>
        <taxon>Enterobacterales</taxon>
        <taxon>Yersiniaceae</taxon>
        <taxon>Rouxiella</taxon>
    </lineage>
</organism>
<dbReference type="Gene3D" id="3.90.1300.10">
    <property type="entry name" value="Amidase signature (AS) domain"/>
    <property type="match status" value="1"/>
</dbReference>
<dbReference type="EMBL" id="CP165628">
    <property type="protein sequence ID" value="XDU70808.1"/>
    <property type="molecule type" value="Genomic_DNA"/>
</dbReference>
<feature type="domain" description="Amidase" evidence="1">
    <location>
        <begin position="29"/>
        <end position="430"/>
    </location>
</feature>
<accession>A0AB39VMP5</accession>
<dbReference type="SUPFAM" id="SSF75304">
    <property type="entry name" value="Amidase signature (AS) enzymes"/>
    <property type="match status" value="1"/>
</dbReference>
<dbReference type="GO" id="GO:0003824">
    <property type="term" value="F:catalytic activity"/>
    <property type="evidence" value="ECO:0007669"/>
    <property type="project" value="InterPro"/>
</dbReference>
<dbReference type="AlphaFoldDB" id="A0AB39VMP5"/>
<proteinExistence type="predicted"/>
<dbReference type="InterPro" id="IPR036928">
    <property type="entry name" value="AS_sf"/>
</dbReference>
<evidence type="ECO:0000313" key="2">
    <source>
        <dbReference type="EMBL" id="XDU70808.1"/>
    </source>
</evidence>
<dbReference type="PANTHER" id="PTHR11895">
    <property type="entry name" value="TRANSAMIDASE"/>
    <property type="match status" value="1"/>
</dbReference>
<sequence>MPIINAFSSLTELKQQLDDGEITAVAIAAHFLERINRFDPQLASFVSVFEQRALDAAEGQDNLLAAGVNLGPLQGLPIGIKDLLHWQGTPCSAGSNLLKGVISDETAEVVKQLHAGGMNIVGKTQLVEFAFGGWGTNPRFTAPWNPWDKKCHRIPGGSSSGSAVAVAAGLVPASLGTDTGGSVRIPAALNGLVGLKPTQRRVSNQGCIPLSVNLDSIGPLTRTVKDAALLFELMSGVTLAKPQVGRMRVAILQGDMDGVAVEPEILQVFEKTQYDLRQCGIEVVAIKAPFSLPELSRLSGEIITADAYAYHCQDLQAHPESYDPVIFGKLMQGQSTSSQAYLCAMETRRQYQQAFATMMLDVDAILTPTLSMTAIPLSDVDEQKAALATFTRGVNYLDGCAISLPVALSSAGLPIGMQLIAAAEGESTLLALAEALERQGEWQTVPPGFE</sequence>
<dbReference type="InterPro" id="IPR000120">
    <property type="entry name" value="Amidase"/>
</dbReference>
<name>A0AB39VMP5_9GAMM</name>
<protein>
    <submittedName>
        <fullName evidence="2">Amidase</fullName>
    </submittedName>
</protein>
<dbReference type="Pfam" id="PF01425">
    <property type="entry name" value="Amidase"/>
    <property type="match status" value="1"/>
</dbReference>
<evidence type="ECO:0000259" key="1">
    <source>
        <dbReference type="Pfam" id="PF01425"/>
    </source>
</evidence>
<dbReference type="RefSeq" id="WP_369788253.1">
    <property type="nucleotide sequence ID" value="NZ_CP165628.1"/>
</dbReference>